<keyword evidence="3" id="KW-1185">Reference proteome</keyword>
<evidence type="ECO:0000313" key="3">
    <source>
        <dbReference type="Proteomes" id="UP000019140"/>
    </source>
</evidence>
<evidence type="ECO:0000313" key="2">
    <source>
        <dbReference type="EMBL" id="ETW96470.1"/>
    </source>
</evidence>
<organism evidence="2 3">
    <name type="scientific">Candidatus Entotheonella gemina</name>
    <dbReference type="NCBI Taxonomy" id="1429439"/>
    <lineage>
        <taxon>Bacteria</taxon>
        <taxon>Pseudomonadati</taxon>
        <taxon>Nitrospinota/Tectimicrobiota group</taxon>
        <taxon>Candidatus Tectimicrobiota</taxon>
        <taxon>Candidatus Entotheonellia</taxon>
        <taxon>Candidatus Entotheonellales</taxon>
        <taxon>Candidatus Entotheonellaceae</taxon>
        <taxon>Candidatus Entotheonella</taxon>
    </lineage>
</organism>
<reference evidence="2 3" key="1">
    <citation type="journal article" date="2014" name="Nature">
        <title>An environmental bacterial taxon with a large and distinct metabolic repertoire.</title>
        <authorList>
            <person name="Wilson M.C."/>
            <person name="Mori T."/>
            <person name="Ruckert C."/>
            <person name="Uria A.R."/>
            <person name="Helf M.J."/>
            <person name="Takada K."/>
            <person name="Gernert C."/>
            <person name="Steffens U.A."/>
            <person name="Heycke N."/>
            <person name="Schmitt S."/>
            <person name="Rinke C."/>
            <person name="Helfrich E.J."/>
            <person name="Brachmann A.O."/>
            <person name="Gurgui C."/>
            <person name="Wakimoto T."/>
            <person name="Kracht M."/>
            <person name="Crusemann M."/>
            <person name="Hentschel U."/>
            <person name="Abe I."/>
            <person name="Matsunaga S."/>
            <person name="Kalinowski J."/>
            <person name="Takeyama H."/>
            <person name="Piel J."/>
        </authorList>
    </citation>
    <scope>NUCLEOTIDE SEQUENCE [LARGE SCALE GENOMIC DNA]</scope>
    <source>
        <strain evidence="3">TSY2</strain>
    </source>
</reference>
<dbReference type="EMBL" id="AZHX01002177">
    <property type="protein sequence ID" value="ETW96470.1"/>
    <property type="molecule type" value="Genomic_DNA"/>
</dbReference>
<keyword evidence="1" id="KW-0175">Coiled coil</keyword>
<name>W4LFI3_9BACT</name>
<sequence>MSLEEDTTDGVAISTDQFAQLMGAINASQARMEEKFTEFRAEVWQGQEDAAAKALKRVRYEKPYAFKRKGNEEQAAFNAKLDEKVAEAEAELAELDRLQLLLFSVPWTH</sequence>
<comment type="caution">
    <text evidence="2">The sequence shown here is derived from an EMBL/GenBank/DDBJ whole genome shotgun (WGS) entry which is preliminary data.</text>
</comment>
<protein>
    <submittedName>
        <fullName evidence="2">Uncharacterized protein</fullName>
    </submittedName>
</protein>
<evidence type="ECO:0000256" key="1">
    <source>
        <dbReference type="SAM" id="Coils"/>
    </source>
</evidence>
<dbReference type="Proteomes" id="UP000019140">
    <property type="component" value="Unassembled WGS sequence"/>
</dbReference>
<dbReference type="AlphaFoldDB" id="W4LFI3"/>
<gene>
    <name evidence="2" type="ORF">ETSY2_46330</name>
</gene>
<feature type="coiled-coil region" evidence="1">
    <location>
        <begin position="71"/>
        <end position="101"/>
    </location>
</feature>
<dbReference type="HOGENOM" id="CLU_2179042_0_0_7"/>
<proteinExistence type="predicted"/>
<accession>W4LFI3</accession>